<evidence type="ECO:0000313" key="3">
    <source>
        <dbReference type="Proteomes" id="UP000694390"/>
    </source>
</evidence>
<dbReference type="Ensembl" id="ENSGEVT00005025980.1">
    <property type="protein sequence ID" value="ENSGEVP00005024707.1"/>
    <property type="gene ID" value="ENSGEVG00005017530.1"/>
</dbReference>
<keyword evidence="3" id="KW-1185">Reference proteome</keyword>
<dbReference type="InterPro" id="IPR003879">
    <property type="entry name" value="Butyrophylin_SPRY"/>
</dbReference>
<evidence type="ECO:0000259" key="1">
    <source>
        <dbReference type="PROSITE" id="PS50188"/>
    </source>
</evidence>
<dbReference type="InterPro" id="IPR003877">
    <property type="entry name" value="SPRY_dom"/>
</dbReference>
<dbReference type="InterPro" id="IPR043136">
    <property type="entry name" value="B30.2/SPRY_sf"/>
</dbReference>
<sequence>MLLIKEQLVSHLQKLLPPDPRPADVTPMEQRHNSRDLSQLSCCLTSVLKCKSRKSSPDHLPASGLDFACRVCKLLSYSTLSLIHSLLTKGPFRFLSPVPITLDPDCKHPDLKLSEDKKRVWQGPASPELDAASGALLVVGKEGFMAGRQYWEVEVGKKLDWELGVLSQSERDRVKREKAEKLLEEGYWSLKRFQGDFFSSIKNDKIEKRDMPYEVIGVFLDQENGRVSFYDAGRMFLITTIPAEFTNKILYYPFLSSRNNRGDSFIKTLYKSASAPESLM</sequence>
<protein>
    <recommendedName>
        <fullName evidence="1">B30.2/SPRY domain-containing protein</fullName>
    </recommendedName>
</protein>
<reference evidence="2" key="1">
    <citation type="submission" date="2025-08" db="UniProtKB">
        <authorList>
            <consortium name="Ensembl"/>
        </authorList>
    </citation>
    <scope>IDENTIFICATION</scope>
</reference>
<evidence type="ECO:0000313" key="2">
    <source>
        <dbReference type="Ensembl" id="ENSGEVP00005024707.1"/>
    </source>
</evidence>
<dbReference type="PRINTS" id="PR01407">
    <property type="entry name" value="BUTYPHLNCDUF"/>
</dbReference>
<dbReference type="PROSITE" id="PS50188">
    <property type="entry name" value="B302_SPRY"/>
    <property type="match status" value="1"/>
</dbReference>
<dbReference type="SUPFAM" id="SSF49899">
    <property type="entry name" value="Concanavalin A-like lectins/glucanases"/>
    <property type="match status" value="1"/>
</dbReference>
<dbReference type="PANTHER" id="PTHR24103">
    <property type="entry name" value="E3 UBIQUITIN-PROTEIN LIGASE TRIM"/>
    <property type="match status" value="1"/>
</dbReference>
<organism evidence="2 3">
    <name type="scientific">Gopherus evgoodei</name>
    <name type="common">Goodes thornscrub tortoise</name>
    <dbReference type="NCBI Taxonomy" id="1825980"/>
    <lineage>
        <taxon>Eukaryota</taxon>
        <taxon>Metazoa</taxon>
        <taxon>Chordata</taxon>
        <taxon>Craniata</taxon>
        <taxon>Vertebrata</taxon>
        <taxon>Euteleostomi</taxon>
        <taxon>Archelosauria</taxon>
        <taxon>Testudinata</taxon>
        <taxon>Testudines</taxon>
        <taxon>Cryptodira</taxon>
        <taxon>Durocryptodira</taxon>
        <taxon>Testudinoidea</taxon>
        <taxon>Testudinidae</taxon>
        <taxon>Gopherus</taxon>
    </lineage>
</organism>
<accession>A0A8C4YFS3</accession>
<dbReference type="InterPro" id="IPR050143">
    <property type="entry name" value="TRIM/RBCC"/>
</dbReference>
<dbReference type="GeneTree" id="ENSGT01120000271914"/>
<dbReference type="Gene3D" id="2.60.120.920">
    <property type="match status" value="1"/>
</dbReference>
<reference evidence="2" key="2">
    <citation type="submission" date="2025-09" db="UniProtKB">
        <authorList>
            <consortium name="Ensembl"/>
        </authorList>
    </citation>
    <scope>IDENTIFICATION</scope>
</reference>
<feature type="domain" description="B30.2/SPRY" evidence="1">
    <location>
        <begin position="80"/>
        <end position="275"/>
    </location>
</feature>
<proteinExistence type="predicted"/>
<dbReference type="InterPro" id="IPR001870">
    <property type="entry name" value="B30.2/SPRY"/>
</dbReference>
<dbReference type="InterPro" id="IPR013320">
    <property type="entry name" value="ConA-like_dom_sf"/>
</dbReference>
<name>A0A8C4YFS3_9SAUR</name>
<dbReference type="Pfam" id="PF00622">
    <property type="entry name" value="SPRY"/>
    <property type="match status" value="1"/>
</dbReference>
<dbReference type="AlphaFoldDB" id="A0A8C4YFS3"/>
<dbReference type="OrthoDB" id="8901134at2759"/>
<dbReference type="Proteomes" id="UP000694390">
    <property type="component" value="Unassembled WGS sequence"/>
</dbReference>